<dbReference type="STRING" id="1642647.PSM36_1983"/>
<evidence type="ECO:0000256" key="2">
    <source>
        <dbReference type="SAM" id="Phobius"/>
    </source>
</evidence>
<feature type="domain" description="Ferrous iron transporter FeoA-like" evidence="3">
    <location>
        <begin position="183"/>
        <end position="254"/>
    </location>
</feature>
<feature type="transmembrane region" description="Helical" evidence="2">
    <location>
        <begin position="6"/>
        <end position="26"/>
    </location>
</feature>
<dbReference type="GO" id="GO:0046914">
    <property type="term" value="F:transition metal ion binding"/>
    <property type="evidence" value="ECO:0007669"/>
    <property type="project" value="InterPro"/>
</dbReference>
<name>A0A1R3T3V1_9BACT</name>
<dbReference type="GO" id="GO:0046983">
    <property type="term" value="F:protein dimerization activity"/>
    <property type="evidence" value="ECO:0007669"/>
    <property type="project" value="InterPro"/>
</dbReference>
<organism evidence="4 5">
    <name type="scientific">Proteiniphilum saccharofermentans</name>
    <dbReference type="NCBI Taxonomy" id="1642647"/>
    <lineage>
        <taxon>Bacteria</taxon>
        <taxon>Pseudomonadati</taxon>
        <taxon>Bacteroidota</taxon>
        <taxon>Bacteroidia</taxon>
        <taxon>Bacteroidales</taxon>
        <taxon>Dysgonomonadaceae</taxon>
        <taxon>Proteiniphilum</taxon>
    </lineage>
</organism>
<proteinExistence type="predicted"/>
<dbReference type="Gene3D" id="1.10.10.10">
    <property type="entry name" value="Winged helix-like DNA-binding domain superfamily/Winged helix DNA-binding domain"/>
    <property type="match status" value="1"/>
</dbReference>
<dbReference type="InterPro" id="IPR022689">
    <property type="entry name" value="Iron_dep_repressor"/>
</dbReference>
<dbReference type="InterPro" id="IPR001367">
    <property type="entry name" value="Fe_dep_repressor"/>
</dbReference>
<reference evidence="4 5" key="1">
    <citation type="submission" date="2016-08" db="EMBL/GenBank/DDBJ databases">
        <authorList>
            <person name="Seilhamer J.J."/>
        </authorList>
    </citation>
    <scope>NUCLEOTIDE SEQUENCE [LARGE SCALE GENOMIC DNA]</scope>
    <source>
        <strain evidence="4">M3/6</strain>
    </source>
</reference>
<evidence type="ECO:0000256" key="1">
    <source>
        <dbReference type="ARBA" id="ARBA00023004"/>
    </source>
</evidence>
<dbReference type="InterPro" id="IPR008988">
    <property type="entry name" value="Transcriptional_repressor_C"/>
</dbReference>
<dbReference type="Proteomes" id="UP000187464">
    <property type="component" value="Chromosome I"/>
</dbReference>
<protein>
    <submittedName>
        <fullName evidence="4">Iron dependent repressor</fullName>
    </submittedName>
</protein>
<feature type="domain" description="Ferrous iron transporter FeoA-like" evidence="3">
    <location>
        <begin position="266"/>
        <end position="340"/>
    </location>
</feature>
<keyword evidence="2" id="KW-1133">Transmembrane helix</keyword>
<dbReference type="PANTHER" id="PTHR33238">
    <property type="entry name" value="IRON (METAL) DEPENDENT REPRESSOR, DTXR FAMILY"/>
    <property type="match status" value="1"/>
</dbReference>
<dbReference type="AlphaFoldDB" id="A0A1R3T3V1"/>
<dbReference type="InterPro" id="IPR038157">
    <property type="entry name" value="FeoA_core_dom"/>
</dbReference>
<evidence type="ECO:0000259" key="3">
    <source>
        <dbReference type="SMART" id="SM00899"/>
    </source>
</evidence>
<dbReference type="Pfam" id="PF02742">
    <property type="entry name" value="Fe_dep_repr_C"/>
    <property type="match status" value="1"/>
</dbReference>
<evidence type="ECO:0000313" key="4">
    <source>
        <dbReference type="EMBL" id="SCD20792.1"/>
    </source>
</evidence>
<dbReference type="SMART" id="SM00529">
    <property type="entry name" value="HTH_DTXR"/>
    <property type="match status" value="1"/>
</dbReference>
<gene>
    <name evidence="4" type="ORF">PSM36_1983</name>
</gene>
<dbReference type="RefSeq" id="WP_076930738.1">
    <property type="nucleotide sequence ID" value="NZ_LT605205.1"/>
</dbReference>
<dbReference type="Pfam" id="PF04023">
    <property type="entry name" value="FeoA"/>
    <property type="match status" value="2"/>
</dbReference>
<keyword evidence="2" id="KW-0472">Membrane</keyword>
<dbReference type="PANTHER" id="PTHR33238:SF7">
    <property type="entry name" value="IRON-DEPENDENT TRANSCRIPTIONAL REGULATOR"/>
    <property type="match status" value="1"/>
</dbReference>
<dbReference type="SMART" id="SM00899">
    <property type="entry name" value="FeoA"/>
    <property type="match status" value="2"/>
</dbReference>
<evidence type="ECO:0000313" key="5">
    <source>
        <dbReference type="Proteomes" id="UP000187464"/>
    </source>
</evidence>
<dbReference type="SUPFAM" id="SSF50037">
    <property type="entry name" value="C-terminal domain of transcriptional repressors"/>
    <property type="match status" value="1"/>
</dbReference>
<dbReference type="GO" id="GO:0003700">
    <property type="term" value="F:DNA-binding transcription factor activity"/>
    <property type="evidence" value="ECO:0007669"/>
    <property type="project" value="InterPro"/>
</dbReference>
<dbReference type="InterPro" id="IPR036390">
    <property type="entry name" value="WH_DNA-bd_sf"/>
</dbReference>
<keyword evidence="2" id="KW-0812">Transmembrane</keyword>
<dbReference type="EMBL" id="LT605205">
    <property type="protein sequence ID" value="SCD20792.1"/>
    <property type="molecule type" value="Genomic_DNA"/>
</dbReference>
<dbReference type="InterPro" id="IPR007167">
    <property type="entry name" value="Fe-transptr_FeoA-like"/>
</dbReference>
<dbReference type="InterPro" id="IPR050536">
    <property type="entry name" value="DtxR_MntR_Metal-Reg"/>
</dbReference>
<dbReference type="InterPro" id="IPR036421">
    <property type="entry name" value="Fe_dep_repressor_sf"/>
</dbReference>
<dbReference type="InterPro" id="IPR036388">
    <property type="entry name" value="WH-like_DNA-bd_sf"/>
</dbReference>
<dbReference type="SUPFAM" id="SSF47979">
    <property type="entry name" value="Iron-dependent repressor protein, dimerization domain"/>
    <property type="match status" value="1"/>
</dbReference>
<keyword evidence="5" id="KW-1185">Reference proteome</keyword>
<dbReference type="KEGG" id="psac:PSM36_1983"/>
<dbReference type="SUPFAM" id="SSF46785">
    <property type="entry name" value="Winged helix' DNA-binding domain"/>
    <property type="match status" value="1"/>
</dbReference>
<sequence>MENYLYAIVSVSIFALLILFLFWVFWPKKGLLAKLKKLGAYRQRVLLEDALKYLYDCEYKGAVCKSENLLNNLGISQEKLNSLLKRLQSLELVSSKNDTYILTEAGRSYALRVIRMHRLWERYLADETGLAHTKWHTQADYLEHTMSGEDIDKLAARIGNPAFDPHGDPIPTASGELPTHKGKPLSGLKEGDVARIIHIEDEPVEIYQQLAIEGLYPGLQIYVLKSDKDSITFAADGEERTLIPQFAKEVTVEIVAAENVACVKQERLSSLKIGEKAEVVGISLNFQGQQRRRLMDLGIVPGQRISAIIQSASGDPVGYRIMGTTIGIRRNQSDQIFIRNKEKEYYGHTE</sequence>
<dbReference type="Gene3D" id="2.30.30.90">
    <property type="match status" value="1"/>
</dbReference>
<accession>A0A1R3T3V1</accession>
<keyword evidence="1" id="KW-0408">Iron</keyword>